<dbReference type="GO" id="GO:0008483">
    <property type="term" value="F:transaminase activity"/>
    <property type="evidence" value="ECO:0007669"/>
    <property type="project" value="UniProtKB-KW"/>
</dbReference>
<keyword evidence="8" id="KW-1185">Reference proteome</keyword>
<name>A0A2T9ZDA2_9FUNG</name>
<dbReference type="EMBL" id="MBFS01000411">
    <property type="protein sequence ID" value="PVV02569.1"/>
    <property type="molecule type" value="Genomic_DNA"/>
</dbReference>
<dbReference type="Gene3D" id="3.40.640.10">
    <property type="entry name" value="Type I PLP-dependent aspartate aminotransferase-like (Major domain)"/>
    <property type="match status" value="1"/>
</dbReference>
<accession>A0A2T9ZDA2</accession>
<dbReference type="InterPro" id="IPR004839">
    <property type="entry name" value="Aminotransferase_I/II_large"/>
</dbReference>
<comment type="caution">
    <text evidence="7">The sequence shown here is derived from an EMBL/GenBank/DDBJ whole genome shotgun (WGS) entry which is preliminary data.</text>
</comment>
<gene>
    <name evidence="7" type="ORF">BB560_002974</name>
</gene>
<dbReference type="SUPFAM" id="SSF53383">
    <property type="entry name" value="PLP-dependent transferases"/>
    <property type="match status" value="1"/>
</dbReference>
<dbReference type="STRING" id="133381.A0A2T9ZDA2"/>
<evidence type="ECO:0000313" key="7">
    <source>
        <dbReference type="EMBL" id="PVV02569.1"/>
    </source>
</evidence>
<evidence type="ECO:0000313" key="8">
    <source>
        <dbReference type="Proteomes" id="UP000245609"/>
    </source>
</evidence>
<dbReference type="CDD" id="cd00609">
    <property type="entry name" value="AAT_like"/>
    <property type="match status" value="1"/>
</dbReference>
<evidence type="ECO:0000256" key="2">
    <source>
        <dbReference type="ARBA" id="ARBA00007441"/>
    </source>
</evidence>
<comment type="similarity">
    <text evidence="2">Belongs to the class-I pyridoxal-phosphate-dependent aminotransferase family.</text>
</comment>
<evidence type="ECO:0000259" key="6">
    <source>
        <dbReference type="Pfam" id="PF00155"/>
    </source>
</evidence>
<dbReference type="Pfam" id="PF00155">
    <property type="entry name" value="Aminotran_1_2"/>
    <property type="match status" value="1"/>
</dbReference>
<dbReference type="PANTHER" id="PTHR42790">
    <property type="entry name" value="AMINOTRANSFERASE"/>
    <property type="match status" value="1"/>
</dbReference>
<comment type="cofactor">
    <cofactor evidence="1">
        <name>pyridoxal 5'-phosphate</name>
        <dbReference type="ChEBI" id="CHEBI:597326"/>
    </cofactor>
</comment>
<dbReference type="GO" id="GO:0030170">
    <property type="term" value="F:pyridoxal phosphate binding"/>
    <property type="evidence" value="ECO:0007669"/>
    <property type="project" value="InterPro"/>
</dbReference>
<keyword evidence="4" id="KW-0808">Transferase</keyword>
<reference evidence="7 8" key="1">
    <citation type="journal article" date="2018" name="MBio">
        <title>Comparative Genomics Reveals the Core Gene Toolbox for the Fungus-Insect Symbiosis.</title>
        <authorList>
            <person name="Wang Y."/>
            <person name="Stata M."/>
            <person name="Wang W."/>
            <person name="Stajich J.E."/>
            <person name="White M.M."/>
            <person name="Moncalvo J.M."/>
        </authorList>
    </citation>
    <scope>NUCLEOTIDE SEQUENCE [LARGE SCALE GENOMIC DNA]</scope>
    <source>
        <strain evidence="7 8">SC-DP-2</strain>
    </source>
</reference>
<dbReference type="AlphaFoldDB" id="A0A2T9ZDA2"/>
<evidence type="ECO:0000256" key="1">
    <source>
        <dbReference type="ARBA" id="ARBA00001933"/>
    </source>
</evidence>
<protein>
    <recommendedName>
        <fullName evidence="6">Aminotransferase class I/classII large domain-containing protein</fullName>
    </recommendedName>
</protein>
<evidence type="ECO:0000256" key="5">
    <source>
        <dbReference type="ARBA" id="ARBA00022898"/>
    </source>
</evidence>
<proteinExistence type="inferred from homology"/>
<dbReference type="InterPro" id="IPR015424">
    <property type="entry name" value="PyrdxlP-dep_Trfase"/>
</dbReference>
<organism evidence="7 8">
    <name type="scientific">Smittium megazygosporum</name>
    <dbReference type="NCBI Taxonomy" id="133381"/>
    <lineage>
        <taxon>Eukaryota</taxon>
        <taxon>Fungi</taxon>
        <taxon>Fungi incertae sedis</taxon>
        <taxon>Zoopagomycota</taxon>
        <taxon>Kickxellomycotina</taxon>
        <taxon>Harpellomycetes</taxon>
        <taxon>Harpellales</taxon>
        <taxon>Legeriomycetaceae</taxon>
        <taxon>Smittium</taxon>
    </lineage>
</organism>
<evidence type="ECO:0000256" key="3">
    <source>
        <dbReference type="ARBA" id="ARBA00022576"/>
    </source>
</evidence>
<dbReference type="OrthoDB" id="691673at2759"/>
<dbReference type="InterPro" id="IPR015421">
    <property type="entry name" value="PyrdxlP-dep_Trfase_major"/>
</dbReference>
<evidence type="ECO:0000256" key="4">
    <source>
        <dbReference type="ARBA" id="ARBA00022679"/>
    </source>
</evidence>
<sequence length="466" mass="52197">MALDFSKYFTEKTKRRHASPLKSLLKYMIADPELISLGGGLPNPNLFPFEDFTASVIQPGTSFEEENLSTESVTVSRDVQANSNVESLKQFLQYGGGVGAASLIKFFYQHMKDIHNPKYQDWGVISSVGSTDALNKVTELFLNDGDPILIDEWSYPTAIETFTSSGFQMVAVKMDSEGMTPSSLDEVCTNWTGSRPLRVVYMIPTGHNPAGCTMSLTRRHEIYKVCQKHDIIIIEDDPYYFLQFNDAPVVKPGQETEEYLKHLPGTEKLVPSILSIDTDGRVLRLDTVSKLLAPNMRLGWITGQAQLLEKIRYHNETTVQQPCGFTQGIASMLLNNVWGPQGFIKHVLYLQKEYLSRRNIIMSAVNEHLGNMVSVTTPVGGMFLWLKVNLPPHNANKPGVMAEIFDEMVKNQVMLVPGWQFSPTSDTSTVKDAPYFRAAFSFASKEQLAKAIERLSVVLEKFGCQK</sequence>
<dbReference type="InterPro" id="IPR050859">
    <property type="entry name" value="Class-I_PLP-dep_aminotransf"/>
</dbReference>
<keyword evidence="5" id="KW-0663">Pyridoxal phosphate</keyword>
<dbReference type="GO" id="GO:1901605">
    <property type="term" value="P:alpha-amino acid metabolic process"/>
    <property type="evidence" value="ECO:0007669"/>
    <property type="project" value="TreeGrafter"/>
</dbReference>
<dbReference type="Proteomes" id="UP000245609">
    <property type="component" value="Unassembled WGS sequence"/>
</dbReference>
<keyword evidence="3" id="KW-0032">Aminotransferase</keyword>
<dbReference type="PANTHER" id="PTHR42790:SF19">
    <property type="entry name" value="KYNURENINE_ALPHA-AMINOADIPATE AMINOTRANSFERASE, MITOCHONDRIAL"/>
    <property type="match status" value="1"/>
</dbReference>
<feature type="domain" description="Aminotransferase class I/classII large" evidence="6">
    <location>
        <begin position="74"/>
        <end position="455"/>
    </location>
</feature>